<organism evidence="2 3">
    <name type="scientific">Aquatica leii</name>
    <dbReference type="NCBI Taxonomy" id="1421715"/>
    <lineage>
        <taxon>Eukaryota</taxon>
        <taxon>Metazoa</taxon>
        <taxon>Ecdysozoa</taxon>
        <taxon>Arthropoda</taxon>
        <taxon>Hexapoda</taxon>
        <taxon>Insecta</taxon>
        <taxon>Pterygota</taxon>
        <taxon>Neoptera</taxon>
        <taxon>Endopterygota</taxon>
        <taxon>Coleoptera</taxon>
        <taxon>Polyphaga</taxon>
        <taxon>Elateriformia</taxon>
        <taxon>Elateroidea</taxon>
        <taxon>Lampyridae</taxon>
        <taxon>Luciolinae</taxon>
        <taxon>Aquatica</taxon>
    </lineage>
</organism>
<proteinExistence type="predicted"/>
<reference evidence="3" key="1">
    <citation type="submission" date="2023-01" db="EMBL/GenBank/DDBJ databases">
        <title>Key to firefly adult light organ development and bioluminescence: homeobox transcription factors regulate luciferase expression and transportation to peroxisome.</title>
        <authorList>
            <person name="Fu X."/>
        </authorList>
    </citation>
    <scope>NUCLEOTIDE SEQUENCE [LARGE SCALE GENOMIC DNA]</scope>
</reference>
<protein>
    <recommendedName>
        <fullName evidence="1">Mutator-like transposase domain-containing protein</fullName>
    </recommendedName>
</protein>
<feature type="domain" description="Mutator-like transposase" evidence="1">
    <location>
        <begin position="42"/>
        <end position="139"/>
    </location>
</feature>
<evidence type="ECO:0000313" key="3">
    <source>
        <dbReference type="Proteomes" id="UP001353858"/>
    </source>
</evidence>
<dbReference type="InterPro" id="IPR049012">
    <property type="entry name" value="Mutator_transp_dom"/>
</dbReference>
<dbReference type="Proteomes" id="UP001353858">
    <property type="component" value="Unassembled WGS sequence"/>
</dbReference>
<dbReference type="EMBL" id="JARPUR010000001">
    <property type="protein sequence ID" value="KAK4887010.1"/>
    <property type="molecule type" value="Genomic_DNA"/>
</dbReference>
<evidence type="ECO:0000259" key="1">
    <source>
        <dbReference type="Pfam" id="PF20700"/>
    </source>
</evidence>
<comment type="caution">
    <text evidence="2">The sequence shown here is derived from an EMBL/GenBank/DDBJ whole genome shotgun (WGS) entry which is preliminary data.</text>
</comment>
<evidence type="ECO:0000313" key="2">
    <source>
        <dbReference type="EMBL" id="KAK4887010.1"/>
    </source>
</evidence>
<dbReference type="AlphaFoldDB" id="A0AAN7ST00"/>
<keyword evidence="3" id="KW-1185">Reference proteome</keyword>
<gene>
    <name evidence="2" type="ORF">RN001_003281</name>
</gene>
<name>A0AAN7ST00_9COLE</name>
<dbReference type="Pfam" id="PF20700">
    <property type="entry name" value="Mutator"/>
    <property type="match status" value="1"/>
</dbReference>
<accession>A0AAN7ST00</accession>
<sequence>MLSRLLIAYYQTSWFLNFSVVQLPNLCVEVEELIESTPKLTGNRIVDVSFFIEQIRKLALHDQTCTMGKMNFSGENKKGLVASFIYNCKVCNRKMEIKTQNCDNDLNQSFVWGVSSIGSGYKQSEELLSVINVPAMTKNVC</sequence>